<dbReference type="AlphaFoldDB" id="A0A7Y4D6G0"/>
<evidence type="ECO:0000313" key="8">
    <source>
        <dbReference type="Proteomes" id="UP000519158"/>
    </source>
</evidence>
<dbReference type="InterPro" id="IPR034074">
    <property type="entry name" value="Y4bN_pept_dom"/>
</dbReference>
<dbReference type="PROSITE" id="PS51892">
    <property type="entry name" value="SUBTILASE"/>
    <property type="match status" value="1"/>
</dbReference>
<dbReference type="PANTHER" id="PTHR43806:SF11">
    <property type="entry name" value="CEREVISIN-RELATED"/>
    <property type="match status" value="1"/>
</dbReference>
<dbReference type="EMBL" id="VTXL01000005">
    <property type="protein sequence ID" value="NOJ12762.1"/>
    <property type="molecule type" value="Genomic_DNA"/>
</dbReference>
<keyword evidence="2 5" id="KW-0645">Protease</keyword>
<protein>
    <submittedName>
        <fullName evidence="7">S8 family peptidase</fullName>
    </submittedName>
</protein>
<accession>A0A7Y4D6G0</accession>
<keyword evidence="4 5" id="KW-0720">Serine protease</keyword>
<organism evidence="7 8">
    <name type="scientific">Vibrio splendidus</name>
    <dbReference type="NCBI Taxonomy" id="29497"/>
    <lineage>
        <taxon>Bacteria</taxon>
        <taxon>Pseudomonadati</taxon>
        <taxon>Pseudomonadota</taxon>
        <taxon>Gammaproteobacteria</taxon>
        <taxon>Vibrionales</taxon>
        <taxon>Vibrionaceae</taxon>
        <taxon>Vibrio</taxon>
    </lineage>
</organism>
<dbReference type="PANTHER" id="PTHR43806">
    <property type="entry name" value="PEPTIDASE S8"/>
    <property type="match status" value="1"/>
</dbReference>
<gene>
    <name evidence="7" type="ORF">F0234_08325</name>
</gene>
<dbReference type="SUPFAM" id="SSF52743">
    <property type="entry name" value="Subtilisin-like"/>
    <property type="match status" value="1"/>
</dbReference>
<reference evidence="7 8" key="1">
    <citation type="submission" date="2019-09" db="EMBL/GenBank/DDBJ databases">
        <title>Draft genome sequencing and comparative genomics of hatchery-associated Vibrios.</title>
        <authorList>
            <person name="Kehlet-Delgado H."/>
            <person name="Mueller R.S."/>
        </authorList>
    </citation>
    <scope>NUCLEOTIDE SEQUENCE [LARGE SCALE GENOMIC DNA]</scope>
    <source>
        <strain evidence="7 8">99-70-13A3</strain>
    </source>
</reference>
<dbReference type="Gene3D" id="3.40.50.200">
    <property type="entry name" value="Peptidase S8/S53 domain"/>
    <property type="match status" value="1"/>
</dbReference>
<feature type="active site" description="Charge relay system" evidence="5">
    <location>
        <position position="255"/>
    </location>
</feature>
<dbReference type="InterPro" id="IPR000209">
    <property type="entry name" value="Peptidase_S8/S53_dom"/>
</dbReference>
<name>A0A7Y4D6G0_VIBSP</name>
<evidence type="ECO:0000259" key="6">
    <source>
        <dbReference type="Pfam" id="PF00082"/>
    </source>
</evidence>
<evidence type="ECO:0000313" key="7">
    <source>
        <dbReference type="EMBL" id="NOJ12762.1"/>
    </source>
</evidence>
<dbReference type="Proteomes" id="UP000519158">
    <property type="component" value="Unassembled WGS sequence"/>
</dbReference>
<dbReference type="InterPro" id="IPR050131">
    <property type="entry name" value="Peptidase_S8_subtilisin-like"/>
</dbReference>
<evidence type="ECO:0000256" key="2">
    <source>
        <dbReference type="ARBA" id="ARBA00022670"/>
    </source>
</evidence>
<proteinExistence type="inferred from homology"/>
<comment type="caution">
    <text evidence="7">The sequence shown here is derived from an EMBL/GenBank/DDBJ whole genome shotgun (WGS) entry which is preliminary data.</text>
</comment>
<feature type="domain" description="Peptidase S8/S53" evidence="6">
    <location>
        <begin position="249"/>
        <end position="534"/>
    </location>
</feature>
<dbReference type="InterPro" id="IPR036852">
    <property type="entry name" value="Peptidase_S8/S53_dom_sf"/>
</dbReference>
<dbReference type="GO" id="GO:0004252">
    <property type="term" value="F:serine-type endopeptidase activity"/>
    <property type="evidence" value="ECO:0007669"/>
    <property type="project" value="UniProtKB-UniRule"/>
</dbReference>
<evidence type="ECO:0000256" key="1">
    <source>
        <dbReference type="ARBA" id="ARBA00011073"/>
    </source>
</evidence>
<evidence type="ECO:0000256" key="3">
    <source>
        <dbReference type="ARBA" id="ARBA00022801"/>
    </source>
</evidence>
<comment type="similarity">
    <text evidence="1 5">Belongs to the peptidase S8 family.</text>
</comment>
<keyword evidence="3 5" id="KW-0378">Hydrolase</keyword>
<sequence>MSNNSIKHVQFSQVDYIKPPVNPGGSNKLHKELTNEFVSEIISSIQDLQEEISLNFEKSTIPYMPAIVELESKAISKSNRPTAIFNETTCPFFGDVGFSKFLIQATPDGLRNLKAKISGLQGKITLESALSTVKSITKFEPKIQISRNTEAGYYVIRLLRFEDEQVNNQIDSQFEDYLNNFSRQWTKHDSTSIRVYRVRLEESQVHEICESNVFVQSISPSKSISSLECTPEDLLTLPIVLEVPEDDCPVVGIVDTGVSSACGPLAPWLTGQISIVPESDKISEHGTFVAGLISNASLLNGGHSHFPLCQSKVFSIEAIGASGGDFYEILNTLDMAAKNNPHIKVWNLSLGENDPVDLHGISEFGILLDEFQDKHNCLCVVSAGNFQEELRPWPPVNTYEDRISSPGDSVRALTVGSLAHNDGFVSNGKPSSFSRKGPVSNFVQKPEVVHYGGNLLENGSFCDSMAIKSICPNGYETYSVGTSVSTPIISTLAANLFHKIGERATPSLVKGLLIHSANLKGIVPQECKEYLGWGVPADVHDVLSVSDYETTLVFEGIAQKSFEVQKLPFPIPDCLRTGEGKVRGEFFITLVYQPDLDPKKSFEYCQIDVGVGLGKTDGVKFKSMVPLQASTPMNEADLAKSGDKWSPIKVYHKSFPRGTDIENWKLRVSVLNRDGYEAEGVEIPFSIILTIRDIDREQPVYNEMARLMDQYNWEVSDLVVENRIEL</sequence>
<dbReference type="Pfam" id="PF00082">
    <property type="entry name" value="Peptidase_S8"/>
    <property type="match status" value="1"/>
</dbReference>
<evidence type="ECO:0000256" key="4">
    <source>
        <dbReference type="ARBA" id="ARBA00022825"/>
    </source>
</evidence>
<dbReference type="CDD" id="cd04847">
    <property type="entry name" value="Peptidases_S8_Subtilisin_like_2"/>
    <property type="match status" value="1"/>
</dbReference>
<evidence type="ECO:0000256" key="5">
    <source>
        <dbReference type="PROSITE-ProRule" id="PRU01240"/>
    </source>
</evidence>
<feature type="active site" description="Charge relay system" evidence="5">
    <location>
        <position position="483"/>
    </location>
</feature>
<feature type="active site" description="Charge relay system" evidence="5">
    <location>
        <position position="285"/>
    </location>
</feature>
<dbReference type="RefSeq" id="WP_171328423.1">
    <property type="nucleotide sequence ID" value="NZ_CAWPOP010000035.1"/>
</dbReference>
<dbReference type="GO" id="GO:0006508">
    <property type="term" value="P:proteolysis"/>
    <property type="evidence" value="ECO:0007669"/>
    <property type="project" value="UniProtKB-KW"/>
</dbReference>